<reference evidence="2 3" key="1">
    <citation type="journal article" date="2020" name="Nature">
        <title>Six reference-quality genomes reveal evolution of bat adaptations.</title>
        <authorList>
            <person name="Jebb D."/>
            <person name="Huang Z."/>
            <person name="Pippel M."/>
            <person name="Hughes G.M."/>
            <person name="Lavrichenko K."/>
            <person name="Devanna P."/>
            <person name="Winkler S."/>
            <person name="Jermiin L.S."/>
            <person name="Skirmuntt E.C."/>
            <person name="Katzourakis A."/>
            <person name="Burkitt-Gray L."/>
            <person name="Ray D.A."/>
            <person name="Sullivan K.A.M."/>
            <person name="Roscito J.G."/>
            <person name="Kirilenko B.M."/>
            <person name="Davalos L.M."/>
            <person name="Corthals A.P."/>
            <person name="Power M.L."/>
            <person name="Jones G."/>
            <person name="Ransome R.D."/>
            <person name="Dechmann D.K.N."/>
            <person name="Locatelli A.G."/>
            <person name="Puechmaille S.J."/>
            <person name="Fedrigo O."/>
            <person name="Jarvis E.D."/>
            <person name="Hiller M."/>
            <person name="Vernes S.C."/>
            <person name="Myers E.W."/>
            <person name="Teeling E.C."/>
        </authorList>
    </citation>
    <scope>NUCLEOTIDE SEQUENCE [LARGE SCALE GENOMIC DNA]</scope>
    <source>
        <strain evidence="2">MRhiFer1</strain>
        <tissue evidence="2">Lung</tissue>
    </source>
</reference>
<organism evidence="2 3">
    <name type="scientific">Rhinolophus ferrumequinum</name>
    <name type="common">Greater horseshoe bat</name>
    <dbReference type="NCBI Taxonomy" id="59479"/>
    <lineage>
        <taxon>Eukaryota</taxon>
        <taxon>Metazoa</taxon>
        <taxon>Chordata</taxon>
        <taxon>Craniata</taxon>
        <taxon>Vertebrata</taxon>
        <taxon>Euteleostomi</taxon>
        <taxon>Mammalia</taxon>
        <taxon>Eutheria</taxon>
        <taxon>Laurasiatheria</taxon>
        <taxon>Chiroptera</taxon>
        <taxon>Yinpterochiroptera</taxon>
        <taxon>Rhinolophoidea</taxon>
        <taxon>Rhinolophidae</taxon>
        <taxon>Rhinolophinae</taxon>
        <taxon>Rhinolophus</taxon>
    </lineage>
</organism>
<dbReference type="Proteomes" id="UP000585614">
    <property type="component" value="Unassembled WGS sequence"/>
</dbReference>
<proteinExistence type="predicted"/>
<comment type="caution">
    <text evidence="2">The sequence shown here is derived from an EMBL/GenBank/DDBJ whole genome shotgun (WGS) entry which is preliminary data.</text>
</comment>
<evidence type="ECO:0000256" key="1">
    <source>
        <dbReference type="SAM" id="MobiDB-lite"/>
    </source>
</evidence>
<feature type="compositionally biased region" description="Low complexity" evidence="1">
    <location>
        <begin position="37"/>
        <end position="46"/>
    </location>
</feature>
<feature type="region of interest" description="Disordered" evidence="1">
    <location>
        <begin position="37"/>
        <end position="87"/>
    </location>
</feature>
<name>A0A7J7ZE90_RHIFE</name>
<protein>
    <submittedName>
        <fullName evidence="2">Uncharacterized protein</fullName>
    </submittedName>
</protein>
<evidence type="ECO:0000313" key="3">
    <source>
        <dbReference type="Proteomes" id="UP000585614"/>
    </source>
</evidence>
<sequence>MLLPGAGAETHTHTQPDPSLFPARISAWLGRSLSRRSPSLRRAGLSKQRAAPLGFARPRGGGRPELGCVRGSGRVPTAPRPESAQPRSLLRALPRRPLCVTKFGKNMDLSQSFHVCSQLPAEKAKGSLPDAAILKFILGGKRNMDHSTEGSYLCVGVEGSEEALKTLKENPGRLLKKINSLKGEAWLKDFLIFINLFSQWLW</sequence>
<dbReference type="AlphaFoldDB" id="A0A7J7ZE90"/>
<feature type="region of interest" description="Disordered" evidence="1">
    <location>
        <begin position="1"/>
        <end position="21"/>
    </location>
</feature>
<accession>A0A7J7ZE90</accession>
<dbReference type="EMBL" id="JACAGC010000004">
    <property type="protein sequence ID" value="KAF6372010.1"/>
    <property type="molecule type" value="Genomic_DNA"/>
</dbReference>
<evidence type="ECO:0000313" key="2">
    <source>
        <dbReference type="EMBL" id="KAF6372010.1"/>
    </source>
</evidence>
<dbReference type="OrthoDB" id="10650414at2759"/>
<gene>
    <name evidence="2" type="ORF">mRhiFer1_009749</name>
</gene>